<evidence type="ECO:0000256" key="1">
    <source>
        <dbReference type="SAM" id="MobiDB-lite"/>
    </source>
</evidence>
<protein>
    <submittedName>
        <fullName evidence="2">Putative subunit of the rna polymerase ii mediator complex protein</fullName>
    </submittedName>
</protein>
<accession>M7TIB9</accession>
<dbReference type="AlphaFoldDB" id="M7TIB9"/>
<evidence type="ECO:0000313" key="3">
    <source>
        <dbReference type="Proteomes" id="UP000012174"/>
    </source>
</evidence>
<dbReference type="eggNOG" id="ENOG502SRNX">
    <property type="taxonomic scope" value="Eukaryota"/>
</dbReference>
<keyword evidence="3" id="KW-1185">Reference proteome</keyword>
<dbReference type="STRING" id="1287681.M7TIB9"/>
<dbReference type="Proteomes" id="UP000012174">
    <property type="component" value="Unassembled WGS sequence"/>
</dbReference>
<dbReference type="PANTHER" id="PTHR38887">
    <property type="entry name" value="CHROMOSOME 21, WHOLE GENOME SHOTGUN SEQUENCE"/>
    <property type="match status" value="1"/>
</dbReference>
<organism evidence="2 3">
    <name type="scientific">Eutypa lata (strain UCR-EL1)</name>
    <name type="common">Grapevine dieback disease fungus</name>
    <name type="synonym">Eutypa armeniacae</name>
    <dbReference type="NCBI Taxonomy" id="1287681"/>
    <lineage>
        <taxon>Eukaryota</taxon>
        <taxon>Fungi</taxon>
        <taxon>Dikarya</taxon>
        <taxon>Ascomycota</taxon>
        <taxon>Pezizomycotina</taxon>
        <taxon>Sordariomycetes</taxon>
        <taxon>Xylariomycetidae</taxon>
        <taxon>Xylariales</taxon>
        <taxon>Diatrypaceae</taxon>
        <taxon>Eutypa</taxon>
    </lineage>
</organism>
<dbReference type="EMBL" id="KB706033">
    <property type="protein sequence ID" value="EMR69691.1"/>
    <property type="molecule type" value="Genomic_DNA"/>
</dbReference>
<feature type="region of interest" description="Disordered" evidence="1">
    <location>
        <begin position="270"/>
        <end position="289"/>
    </location>
</feature>
<dbReference type="OrthoDB" id="37659at2759"/>
<gene>
    <name evidence="2" type="ORF">UCREL1_3283</name>
</gene>
<feature type="compositionally biased region" description="Gly residues" evidence="1">
    <location>
        <begin position="270"/>
        <end position="286"/>
    </location>
</feature>
<dbReference type="InterPro" id="IPR053221">
    <property type="entry name" value="Burnettramic_acid_biosynth"/>
</dbReference>
<evidence type="ECO:0000313" key="2">
    <source>
        <dbReference type="EMBL" id="EMR69691.1"/>
    </source>
</evidence>
<proteinExistence type="predicted"/>
<reference evidence="3" key="1">
    <citation type="journal article" date="2013" name="Genome Announc.">
        <title>Draft genome sequence of the grapevine dieback fungus Eutypa lata UCR-EL1.</title>
        <authorList>
            <person name="Blanco-Ulate B."/>
            <person name="Rolshausen P.E."/>
            <person name="Cantu D."/>
        </authorList>
    </citation>
    <scope>NUCLEOTIDE SEQUENCE [LARGE SCALE GENOMIC DNA]</scope>
    <source>
        <strain evidence="3">UCR-EL1</strain>
    </source>
</reference>
<dbReference type="OMA" id="TQTLWLV"/>
<feature type="region of interest" description="Disordered" evidence="1">
    <location>
        <begin position="1"/>
        <end position="89"/>
    </location>
</feature>
<name>M7TIB9_EUTLA</name>
<dbReference type="HOGENOM" id="CLU_055687_0_0_1"/>
<feature type="compositionally biased region" description="Low complexity" evidence="1">
    <location>
        <begin position="24"/>
        <end position="54"/>
    </location>
</feature>
<dbReference type="PANTHER" id="PTHR38887:SF1">
    <property type="entry name" value="RAS MODIFICATION PROTEIN ERF4"/>
    <property type="match status" value="1"/>
</dbReference>
<sequence>MGSAEEALASQGAAKPQETEDLPSYAEASAASFATAESSANASTAAPGQSSGQHQHQHQHQHQPVGPTVASPFDFPSQEESPPLYSEHKRTSIHKPIAIPQAQPTPTSAFLPAYAPSLLTYGIPASSWSSFLETMSAFLQAKVSDRALAHAADIGRDLGSVPKSFGKSVASHAKSIGHNISDSAKRGDFAGAARGIIGGTISLPVATAFGAVGATLRLPGSVVSAATKKPHTPRERAEAYIAVANKDWFLPRGLDARLLDTAQLGELVGAGGGGAGEGGSSSSGGGRGERLVEVARSAKDSVAVRQLSTLGAYIAELEVLQSAVTLEVELKTLWLVLVQKEAEKQ</sequence>
<dbReference type="KEGG" id="ela:UCREL1_3283"/>